<accession>A0AAN8K6W4</accession>
<evidence type="ECO:0000256" key="10">
    <source>
        <dbReference type="SAM" id="Phobius"/>
    </source>
</evidence>
<dbReference type="InterPro" id="IPR009729">
    <property type="entry name" value="Gal-3-0_sulfotransfrase"/>
</dbReference>
<dbReference type="Gene3D" id="3.40.50.300">
    <property type="entry name" value="P-loop containing nucleotide triphosphate hydrolases"/>
    <property type="match status" value="1"/>
</dbReference>
<organism evidence="11 12">
    <name type="scientific">Patella caerulea</name>
    <name type="common">Rayed Mediterranean limpet</name>
    <dbReference type="NCBI Taxonomy" id="87958"/>
    <lineage>
        <taxon>Eukaryota</taxon>
        <taxon>Metazoa</taxon>
        <taxon>Spiralia</taxon>
        <taxon>Lophotrochozoa</taxon>
        <taxon>Mollusca</taxon>
        <taxon>Gastropoda</taxon>
        <taxon>Patellogastropoda</taxon>
        <taxon>Patelloidea</taxon>
        <taxon>Patellidae</taxon>
        <taxon>Patella</taxon>
    </lineage>
</organism>
<evidence type="ECO:0000256" key="1">
    <source>
        <dbReference type="ARBA" id="ARBA00004323"/>
    </source>
</evidence>
<keyword evidence="3" id="KW-0808">Transferase</keyword>
<dbReference type="InterPro" id="IPR027417">
    <property type="entry name" value="P-loop_NTPase"/>
</dbReference>
<keyword evidence="9" id="KW-0325">Glycoprotein</keyword>
<evidence type="ECO:0000256" key="8">
    <source>
        <dbReference type="ARBA" id="ARBA00023136"/>
    </source>
</evidence>
<dbReference type="EMBL" id="JAZGQO010000003">
    <property type="protein sequence ID" value="KAK6189049.1"/>
    <property type="molecule type" value="Genomic_DNA"/>
</dbReference>
<evidence type="ECO:0000256" key="3">
    <source>
        <dbReference type="ARBA" id="ARBA00022679"/>
    </source>
</evidence>
<keyword evidence="6 10" id="KW-1133">Transmembrane helix</keyword>
<dbReference type="GO" id="GO:0000139">
    <property type="term" value="C:Golgi membrane"/>
    <property type="evidence" value="ECO:0007669"/>
    <property type="project" value="UniProtKB-SubCell"/>
</dbReference>
<evidence type="ECO:0000313" key="11">
    <source>
        <dbReference type="EMBL" id="KAK6189049.1"/>
    </source>
</evidence>
<comment type="caution">
    <text evidence="11">The sequence shown here is derived from an EMBL/GenBank/DDBJ whole genome shotgun (WGS) entry which is preliminary data.</text>
</comment>
<comment type="similarity">
    <text evidence="2">Belongs to the galactose-3-O-sulfotransferase family.</text>
</comment>
<evidence type="ECO:0000256" key="5">
    <source>
        <dbReference type="ARBA" id="ARBA00022968"/>
    </source>
</evidence>
<keyword evidence="8 10" id="KW-0472">Membrane</keyword>
<name>A0AAN8K6W4_PATCE</name>
<dbReference type="GO" id="GO:0001733">
    <property type="term" value="F:galactosylceramide sulfotransferase activity"/>
    <property type="evidence" value="ECO:0007669"/>
    <property type="project" value="InterPro"/>
</dbReference>
<proteinExistence type="inferred from homology"/>
<dbReference type="Proteomes" id="UP001347796">
    <property type="component" value="Unassembled WGS sequence"/>
</dbReference>
<keyword evidence="4 10" id="KW-0812">Transmembrane</keyword>
<evidence type="ECO:0000256" key="6">
    <source>
        <dbReference type="ARBA" id="ARBA00022989"/>
    </source>
</evidence>
<keyword evidence="12" id="KW-1185">Reference proteome</keyword>
<evidence type="ECO:0000256" key="7">
    <source>
        <dbReference type="ARBA" id="ARBA00023034"/>
    </source>
</evidence>
<comment type="subcellular location">
    <subcellularLocation>
        <location evidence="1">Golgi apparatus membrane</location>
        <topology evidence="1">Single-pass type II membrane protein</topology>
    </subcellularLocation>
</comment>
<dbReference type="PANTHER" id="PTHR14647">
    <property type="entry name" value="GALACTOSE-3-O-SULFOTRANSFERASE"/>
    <property type="match status" value="1"/>
</dbReference>
<evidence type="ECO:0000256" key="2">
    <source>
        <dbReference type="ARBA" id="ARBA00008124"/>
    </source>
</evidence>
<sequence length="405" mass="47326">MTLFRPTGYRRVFGVLCCVLFLFTVYLYRDYVNQMVIKKNKNPAFNTQNLMNINKSPDLHMTNYEIKSEDTNGYAQDIHSSNCSPIQNIAFLKVHKCGSSTASNLLRRYSIKNHLNTVLTKKISDFWILNGASEVIPLPKGEYFNILDLDTFYNKALYQKVVPHAKFYLAIMREPVSRYISFEFDGSFHGGIFRRNTSQVYMFEDPNAGDKRSLLQQMSNEFGLSINSRFDDKLIKSHLETIDKEFNFVIIREYYDESLILLRRLLCWRMQDVLYIPVNNNLTKKPSPITPSGRAKLEKLLKADVIFYNHFKNKLLKSIHDLGVGFLHEVSHFRRVLKQVRDYCVYGRNMWSNVDIEASSWNNKFSVSKEECELMQMVEVPMVKMMTEKAMARYQASLKTQVSKN</sequence>
<dbReference type="PANTHER" id="PTHR14647:SF87">
    <property type="entry name" value="PUTATIVE-RELATED"/>
    <property type="match status" value="1"/>
</dbReference>
<evidence type="ECO:0000256" key="4">
    <source>
        <dbReference type="ARBA" id="ARBA00022692"/>
    </source>
</evidence>
<keyword evidence="5" id="KW-0735">Signal-anchor</keyword>
<dbReference type="GO" id="GO:0009247">
    <property type="term" value="P:glycolipid biosynthetic process"/>
    <property type="evidence" value="ECO:0007669"/>
    <property type="project" value="InterPro"/>
</dbReference>
<evidence type="ECO:0000256" key="9">
    <source>
        <dbReference type="ARBA" id="ARBA00023180"/>
    </source>
</evidence>
<gene>
    <name evidence="11" type="ORF">SNE40_005098</name>
</gene>
<reference evidence="11 12" key="1">
    <citation type="submission" date="2024-01" db="EMBL/GenBank/DDBJ databases">
        <title>The genome of the rayed Mediterranean limpet Patella caerulea (Linnaeus, 1758).</title>
        <authorList>
            <person name="Anh-Thu Weber A."/>
            <person name="Halstead-Nussloch G."/>
        </authorList>
    </citation>
    <scope>NUCLEOTIDE SEQUENCE [LARGE SCALE GENOMIC DNA]</scope>
    <source>
        <strain evidence="11">AATW-2023a</strain>
        <tissue evidence="11">Whole specimen</tissue>
    </source>
</reference>
<protein>
    <submittedName>
        <fullName evidence="11">Uncharacterized protein</fullName>
    </submittedName>
</protein>
<evidence type="ECO:0000313" key="12">
    <source>
        <dbReference type="Proteomes" id="UP001347796"/>
    </source>
</evidence>
<dbReference type="AlphaFoldDB" id="A0AAN8K6W4"/>
<keyword evidence="7" id="KW-0333">Golgi apparatus</keyword>
<dbReference type="Pfam" id="PF06990">
    <property type="entry name" value="Gal-3-0_sulfotr"/>
    <property type="match status" value="1"/>
</dbReference>
<feature type="transmembrane region" description="Helical" evidence="10">
    <location>
        <begin position="12"/>
        <end position="29"/>
    </location>
</feature>